<feature type="region of interest" description="Disordered" evidence="15">
    <location>
        <begin position="26"/>
        <end position="52"/>
    </location>
</feature>
<dbReference type="PANTHER" id="PTHR45626">
    <property type="entry name" value="TRANSCRIPTION TERMINATION FACTOR 2-RELATED"/>
    <property type="match status" value="1"/>
</dbReference>
<reference evidence="19" key="1">
    <citation type="submission" date="2014-03" db="EMBL/GenBank/DDBJ databases">
        <authorList>
            <person name="Casaregola S."/>
        </authorList>
    </citation>
    <scope>NUCLEOTIDE SEQUENCE [LARGE SCALE GENOMIC DNA]</scope>
    <source>
        <strain evidence="19">CLIB 918</strain>
    </source>
</reference>
<evidence type="ECO:0000313" key="20">
    <source>
        <dbReference type="Proteomes" id="UP000242525"/>
    </source>
</evidence>
<evidence type="ECO:0000256" key="3">
    <source>
        <dbReference type="ARBA" id="ARBA00013412"/>
    </source>
</evidence>
<evidence type="ECO:0000256" key="13">
    <source>
        <dbReference type="ARBA" id="ARBA00023242"/>
    </source>
</evidence>
<dbReference type="InterPro" id="IPR001650">
    <property type="entry name" value="Helicase_C-like"/>
</dbReference>
<keyword evidence="8" id="KW-0378">Hydrolase</keyword>
<dbReference type="CDD" id="cd18793">
    <property type="entry name" value="SF2_C_SNF"/>
    <property type="match status" value="1"/>
</dbReference>
<gene>
    <name evidence="19" type="ORF">BN980_GECA06s01077g</name>
</gene>
<feature type="compositionally biased region" description="Low complexity" evidence="15">
    <location>
        <begin position="346"/>
        <end position="358"/>
    </location>
</feature>
<dbReference type="GO" id="GO:0003676">
    <property type="term" value="F:nucleic acid binding"/>
    <property type="evidence" value="ECO:0007669"/>
    <property type="project" value="InterPro"/>
</dbReference>
<keyword evidence="10" id="KW-0862">Zinc</keyword>
<evidence type="ECO:0000256" key="12">
    <source>
        <dbReference type="ARBA" id="ARBA00023204"/>
    </source>
</evidence>
<dbReference type="AlphaFoldDB" id="A0A0J9X9F4"/>
<dbReference type="Gene3D" id="3.40.50.10810">
    <property type="entry name" value="Tandem AAA-ATPase domain"/>
    <property type="match status" value="1"/>
</dbReference>
<dbReference type="PROSITE" id="PS50089">
    <property type="entry name" value="ZF_RING_2"/>
    <property type="match status" value="1"/>
</dbReference>
<comment type="caution">
    <text evidence="19">The sequence shown here is derived from an EMBL/GenBank/DDBJ whole genome shotgun (WGS) entry which is preliminary data.</text>
</comment>
<dbReference type="InterPro" id="IPR001841">
    <property type="entry name" value="Znf_RING"/>
</dbReference>
<dbReference type="SMART" id="SM00487">
    <property type="entry name" value="DEXDc"/>
    <property type="match status" value="1"/>
</dbReference>
<dbReference type="Pfam" id="PF00271">
    <property type="entry name" value="Helicase_C"/>
    <property type="match status" value="1"/>
</dbReference>
<evidence type="ECO:0000256" key="6">
    <source>
        <dbReference type="ARBA" id="ARBA00022763"/>
    </source>
</evidence>
<evidence type="ECO:0000256" key="1">
    <source>
        <dbReference type="ARBA" id="ARBA00004123"/>
    </source>
</evidence>
<dbReference type="GO" id="GO:0005634">
    <property type="term" value="C:nucleus"/>
    <property type="evidence" value="ECO:0007669"/>
    <property type="project" value="UniProtKB-SubCell"/>
</dbReference>
<evidence type="ECO:0000313" key="19">
    <source>
        <dbReference type="EMBL" id="CDO53882.1"/>
    </source>
</evidence>
<evidence type="ECO:0000256" key="4">
    <source>
        <dbReference type="ARBA" id="ARBA00022723"/>
    </source>
</evidence>
<dbReference type="InterPro" id="IPR013083">
    <property type="entry name" value="Znf_RING/FYVE/PHD"/>
</dbReference>
<dbReference type="STRING" id="1173061.A0A0J9X9F4"/>
<keyword evidence="13" id="KW-0539">Nucleus</keyword>
<dbReference type="InterPro" id="IPR049730">
    <property type="entry name" value="SNF2/RAD54-like_C"/>
</dbReference>
<dbReference type="EMBL" id="CCBN010000006">
    <property type="protein sequence ID" value="CDO53882.1"/>
    <property type="molecule type" value="Genomic_DNA"/>
</dbReference>
<evidence type="ECO:0000256" key="15">
    <source>
        <dbReference type="SAM" id="MobiDB-lite"/>
    </source>
</evidence>
<dbReference type="InterPro" id="IPR000330">
    <property type="entry name" value="SNF2_N"/>
</dbReference>
<comment type="similarity">
    <text evidence="2">Belongs to the SNF2/RAD54 helicase family.</text>
</comment>
<feature type="domain" description="Helicase ATP-binding" evidence="17">
    <location>
        <begin position="482"/>
        <end position="686"/>
    </location>
</feature>
<evidence type="ECO:0000256" key="2">
    <source>
        <dbReference type="ARBA" id="ARBA00007025"/>
    </source>
</evidence>
<dbReference type="InterPro" id="IPR014905">
    <property type="entry name" value="HIRAN"/>
</dbReference>
<dbReference type="CDD" id="cd18008">
    <property type="entry name" value="DEXDc_SHPRH-like"/>
    <property type="match status" value="1"/>
</dbReference>
<feature type="domain" description="RING-type" evidence="16">
    <location>
        <begin position="890"/>
        <end position="938"/>
    </location>
</feature>
<dbReference type="Gene3D" id="3.40.50.300">
    <property type="entry name" value="P-loop containing nucleotide triphosphate hydrolases"/>
    <property type="match status" value="2"/>
</dbReference>
<evidence type="ECO:0000259" key="17">
    <source>
        <dbReference type="PROSITE" id="PS51192"/>
    </source>
</evidence>
<evidence type="ECO:0000256" key="14">
    <source>
        <dbReference type="PROSITE-ProRule" id="PRU00175"/>
    </source>
</evidence>
<dbReference type="GO" id="GO:0008094">
    <property type="term" value="F:ATP-dependent activity, acting on DNA"/>
    <property type="evidence" value="ECO:0007669"/>
    <property type="project" value="TreeGrafter"/>
</dbReference>
<sequence>MTTENEDTHEFFLPPKKRLRFFESDPAETPASNASLNNSSTSINGTTDNPNGNTTEIDFRTSLEAVVGQLGDSAFQRLRAKSKSSVSEAINLFFDNTALYATLEPNSAHSQEPAPTVESTPAPADPAHCAKLGLYKNWSKRFLGSLQAEVFATRSGRGLVQYNEKLSIVRDSGSSTNGIKKRGLDTLRKSTAAMTNGDSIVRVVNSRGADIARISDSENFAKYLSILIESGIFEFVGTCIYADEQLRIGDYFVIQIDCYILKTAFDGLHTNEDDEDNRALKFFHNASDETAEEKVMRLRQQGLVYLFSQLNVDSVVPDYVRAKLGEKNLLANMIKANDVPNTQQPDAAATLSDDATAPTDDKDPEEFLPDQMDALYKRSTQVQDMNLTEVEPPTSFNMDLRSYQKKGLDWLMRREMHETPVDGTQEDVDKTEPMNPLWQEFKWPQQPVTLAPPPGDFDDNDLDTQDCFYANLYNGDLSLSFPKQKKSVRGGILADEMGLGKTISTMALIHSNRYSAALQPQPVGPHFAKYTTLVVAPMSLLSQWESEGYAASKPGHTRILVYYGSATTSSINMRRLLCGPDARSFAPHVIITSYGTLVSEHNMLEQFKKRNKVAEVHESDLALFNLFSVEFFRVVLDEGHTIKNRSTKAAKACYAVRADRRWVLTGTPIVNKLEDLFSLVKFLKVEPWNNFLFWKTFITVPFMSKDFEKAVNVVQSVMEPLLLRRTKDMRQPDGTPLVALPEKTISIERVRLGSDEQSLYEWIFYRARNAFNDSLSSGTALKSYSSIMTQILRLRQLCDHPAMVTKALLATQKLAQEKAQPDMTGTFLPGASDIDVEMQELIKRIEARQKSPSPVIAADVSEGSDTIQEVKSSFGMEVVETILKGSSSECPICMADRIPLDDQAVTRCWHMACLACLKGHIEFQTRKGETDVRCHMCREAVSLDSIYLVKQRDPSEPHSIYLQRYDPAQENENDGGSGSRQQSAKVEALLRHLHETKLQSPLTKSVVFSQFTEFLDIIERELAAQRGFRVLRFDGTMSQAERAKVLAKFKQPDDPQSSQKPMVMLISLKAGGVGLNLVSASQVFLMDPWWSWAIESQAIDRIHRLGQLRPVRVVRFIIDGSVEERILKIQDRKKFLASSTIGMSEQEQKEQRLEDFKAIFEDAPNWT</sequence>
<keyword evidence="7 14" id="KW-0863">Zinc-finger</keyword>
<dbReference type="GO" id="GO:0016818">
    <property type="term" value="F:hydrolase activity, acting on acid anhydrides, in phosphorus-containing anhydrides"/>
    <property type="evidence" value="ECO:0007669"/>
    <property type="project" value="InterPro"/>
</dbReference>
<dbReference type="PANTHER" id="PTHR45626:SF22">
    <property type="entry name" value="DNA REPAIR PROTEIN RAD5"/>
    <property type="match status" value="1"/>
</dbReference>
<dbReference type="SUPFAM" id="SSF57850">
    <property type="entry name" value="RING/U-box"/>
    <property type="match status" value="1"/>
</dbReference>
<dbReference type="InterPro" id="IPR014001">
    <property type="entry name" value="Helicase_ATP-bd"/>
</dbReference>
<keyword evidence="12" id="KW-0234">DNA repair</keyword>
<evidence type="ECO:0000256" key="10">
    <source>
        <dbReference type="ARBA" id="ARBA00022833"/>
    </source>
</evidence>
<dbReference type="SMART" id="SM00490">
    <property type="entry name" value="HELICc"/>
    <property type="match status" value="1"/>
</dbReference>
<dbReference type="InterPro" id="IPR050628">
    <property type="entry name" value="SNF2_RAD54_helicase_TF"/>
</dbReference>
<dbReference type="GO" id="GO:0008270">
    <property type="term" value="F:zinc ion binding"/>
    <property type="evidence" value="ECO:0007669"/>
    <property type="project" value="UniProtKB-KW"/>
</dbReference>
<accession>A0A0J9X9F4</accession>
<dbReference type="GO" id="GO:0005524">
    <property type="term" value="F:ATP binding"/>
    <property type="evidence" value="ECO:0007669"/>
    <property type="project" value="UniProtKB-KW"/>
</dbReference>
<evidence type="ECO:0000256" key="5">
    <source>
        <dbReference type="ARBA" id="ARBA00022741"/>
    </source>
</evidence>
<dbReference type="SUPFAM" id="SSF52540">
    <property type="entry name" value="P-loop containing nucleoside triphosphate hydrolases"/>
    <property type="match status" value="2"/>
</dbReference>
<dbReference type="InterPro" id="IPR027417">
    <property type="entry name" value="P-loop_NTPase"/>
</dbReference>
<evidence type="ECO:0000256" key="7">
    <source>
        <dbReference type="ARBA" id="ARBA00022771"/>
    </source>
</evidence>
<dbReference type="GO" id="GO:0004386">
    <property type="term" value="F:helicase activity"/>
    <property type="evidence" value="ECO:0007669"/>
    <property type="project" value="UniProtKB-KW"/>
</dbReference>
<keyword evidence="20" id="KW-1185">Reference proteome</keyword>
<dbReference type="PROSITE" id="PS51192">
    <property type="entry name" value="HELICASE_ATP_BIND_1"/>
    <property type="match status" value="1"/>
</dbReference>
<evidence type="ECO:0000256" key="8">
    <source>
        <dbReference type="ARBA" id="ARBA00022801"/>
    </source>
</evidence>
<evidence type="ECO:0000256" key="11">
    <source>
        <dbReference type="ARBA" id="ARBA00022840"/>
    </source>
</evidence>
<feature type="compositionally biased region" description="Low complexity" evidence="15">
    <location>
        <begin position="32"/>
        <end position="52"/>
    </location>
</feature>
<name>A0A0J9X9F4_GEOCN</name>
<dbReference type="Proteomes" id="UP000242525">
    <property type="component" value="Unassembled WGS sequence"/>
</dbReference>
<dbReference type="Pfam" id="PF08797">
    <property type="entry name" value="HIRAN"/>
    <property type="match status" value="1"/>
</dbReference>
<dbReference type="GO" id="GO:0006281">
    <property type="term" value="P:DNA repair"/>
    <property type="evidence" value="ECO:0007669"/>
    <property type="project" value="UniProtKB-KW"/>
</dbReference>
<protein>
    <recommendedName>
        <fullName evidence="3">DNA repair protein RAD5</fullName>
    </recommendedName>
</protein>
<dbReference type="Pfam" id="PF00176">
    <property type="entry name" value="SNF2-rel_dom"/>
    <property type="match status" value="1"/>
</dbReference>
<evidence type="ECO:0000259" key="18">
    <source>
        <dbReference type="PROSITE" id="PS51194"/>
    </source>
</evidence>
<dbReference type="SMART" id="SM00910">
    <property type="entry name" value="HIRAN"/>
    <property type="match status" value="1"/>
</dbReference>
<dbReference type="OrthoDB" id="2801544at2759"/>
<keyword evidence="11" id="KW-0067">ATP-binding</keyword>
<keyword evidence="6" id="KW-0227">DNA damage</keyword>
<proteinExistence type="inferred from homology"/>
<dbReference type="InterPro" id="IPR038718">
    <property type="entry name" value="SNF2-like_sf"/>
</dbReference>
<dbReference type="PROSITE" id="PS51194">
    <property type="entry name" value="HELICASE_CTER"/>
    <property type="match status" value="1"/>
</dbReference>
<comment type="subcellular location">
    <subcellularLocation>
        <location evidence="1">Nucleus</location>
    </subcellularLocation>
</comment>
<keyword evidence="4" id="KW-0479">Metal-binding</keyword>
<evidence type="ECO:0000256" key="9">
    <source>
        <dbReference type="ARBA" id="ARBA00022806"/>
    </source>
</evidence>
<keyword evidence="5" id="KW-0547">Nucleotide-binding</keyword>
<keyword evidence="9 19" id="KW-0347">Helicase</keyword>
<feature type="region of interest" description="Disordered" evidence="15">
    <location>
        <begin position="340"/>
        <end position="367"/>
    </location>
</feature>
<dbReference type="Gene3D" id="3.30.40.10">
    <property type="entry name" value="Zinc/RING finger domain, C3HC4 (zinc finger)"/>
    <property type="match status" value="1"/>
</dbReference>
<feature type="domain" description="Helicase C-terminal" evidence="18">
    <location>
        <begin position="985"/>
        <end position="1151"/>
    </location>
</feature>
<evidence type="ECO:0000259" key="16">
    <source>
        <dbReference type="PROSITE" id="PS50089"/>
    </source>
</evidence>
<organism evidence="19 20">
    <name type="scientific">Geotrichum candidum</name>
    <name type="common">Oospora lactis</name>
    <name type="synonym">Dipodascus geotrichum</name>
    <dbReference type="NCBI Taxonomy" id="1173061"/>
    <lineage>
        <taxon>Eukaryota</taxon>
        <taxon>Fungi</taxon>
        <taxon>Dikarya</taxon>
        <taxon>Ascomycota</taxon>
        <taxon>Saccharomycotina</taxon>
        <taxon>Dipodascomycetes</taxon>
        <taxon>Dipodascales</taxon>
        <taxon>Dipodascaceae</taxon>
        <taxon>Geotrichum</taxon>
    </lineage>
</organism>